<sequence length="101" mass="10663">MLRRAAPGALRVGAGEGFFDSAAGIQRNSSDGAVLAEGLDGRARREAPRWPQTTCNSPSSRRRGGKLSRTWRDGSGHVQTRGGRCLASLVAGEGSKRSPRS</sequence>
<reference evidence="2 3" key="1">
    <citation type="journal article" date="2012" name="Genome Biol.">
        <title>Sequencing three crocodilian genomes to illuminate the evolution of archosaurs and amniotes.</title>
        <authorList>
            <person name="St John J.A."/>
            <person name="Braun E.L."/>
            <person name="Isberg S.R."/>
            <person name="Miles L.G."/>
            <person name="Chong A.Y."/>
            <person name="Gongora J."/>
            <person name="Dalzell P."/>
            <person name="Moran C."/>
            <person name="Bed'hom B."/>
            <person name="Abzhanov A."/>
            <person name="Burgess S.C."/>
            <person name="Cooksey A.M."/>
            <person name="Castoe T.A."/>
            <person name="Crawford N.G."/>
            <person name="Densmore L.D."/>
            <person name="Drew J.C."/>
            <person name="Edwards S.V."/>
            <person name="Faircloth B.C."/>
            <person name="Fujita M.K."/>
            <person name="Greenwold M.J."/>
            <person name="Hoffmann F.G."/>
            <person name="Howard J.M."/>
            <person name="Iguchi T."/>
            <person name="Janes D.E."/>
            <person name="Khan S.Y."/>
            <person name="Kohno S."/>
            <person name="de Koning A.J."/>
            <person name="Lance S.L."/>
            <person name="McCarthy F.M."/>
            <person name="McCormack J.E."/>
            <person name="Merchant M.E."/>
            <person name="Peterson D.G."/>
            <person name="Pollock D.D."/>
            <person name="Pourmand N."/>
            <person name="Raney B.J."/>
            <person name="Roessler K.A."/>
            <person name="Sanford J.R."/>
            <person name="Sawyer R.H."/>
            <person name="Schmidt C.J."/>
            <person name="Triplett E.W."/>
            <person name="Tuberville T.D."/>
            <person name="Venegas-Anaya M."/>
            <person name="Howard J.T."/>
            <person name="Jarvis E.D."/>
            <person name="Guillette L.J.Jr."/>
            <person name="Glenn T.C."/>
            <person name="Green R.E."/>
            <person name="Ray D.A."/>
        </authorList>
    </citation>
    <scope>NUCLEOTIDE SEQUENCE [LARGE SCALE GENOMIC DNA]</scope>
    <source>
        <strain evidence="2">KSC_2009_1</strain>
    </source>
</reference>
<dbReference type="Proteomes" id="UP000050525">
    <property type="component" value="Unassembled WGS sequence"/>
</dbReference>
<keyword evidence="3" id="KW-1185">Reference proteome</keyword>
<organism evidence="2 3">
    <name type="scientific">Alligator mississippiensis</name>
    <name type="common">American alligator</name>
    <dbReference type="NCBI Taxonomy" id="8496"/>
    <lineage>
        <taxon>Eukaryota</taxon>
        <taxon>Metazoa</taxon>
        <taxon>Chordata</taxon>
        <taxon>Craniata</taxon>
        <taxon>Vertebrata</taxon>
        <taxon>Euteleostomi</taxon>
        <taxon>Archelosauria</taxon>
        <taxon>Archosauria</taxon>
        <taxon>Crocodylia</taxon>
        <taxon>Alligatoridae</taxon>
        <taxon>Alligatorinae</taxon>
        <taxon>Alligator</taxon>
    </lineage>
</organism>
<gene>
    <name evidence="2" type="ORF">Y1Q_0010493</name>
</gene>
<accession>A0A151NDY6</accession>
<evidence type="ECO:0000313" key="2">
    <source>
        <dbReference type="EMBL" id="KYO34745.1"/>
    </source>
</evidence>
<dbReference type="AlphaFoldDB" id="A0A151NDY6"/>
<proteinExistence type="predicted"/>
<feature type="region of interest" description="Disordered" evidence="1">
    <location>
        <begin position="40"/>
        <end position="101"/>
    </location>
</feature>
<evidence type="ECO:0000313" key="3">
    <source>
        <dbReference type="Proteomes" id="UP000050525"/>
    </source>
</evidence>
<name>A0A151NDY6_ALLMI</name>
<comment type="caution">
    <text evidence="2">The sequence shown here is derived from an EMBL/GenBank/DDBJ whole genome shotgun (WGS) entry which is preliminary data.</text>
</comment>
<evidence type="ECO:0000256" key="1">
    <source>
        <dbReference type="SAM" id="MobiDB-lite"/>
    </source>
</evidence>
<protein>
    <submittedName>
        <fullName evidence="2">Uncharacterized protein</fullName>
    </submittedName>
</protein>
<dbReference type="EMBL" id="AKHW03003332">
    <property type="protein sequence ID" value="KYO34745.1"/>
    <property type="molecule type" value="Genomic_DNA"/>
</dbReference>